<dbReference type="AlphaFoldDB" id="M0L8X7"/>
<sequence>MYARVVLSLKGVTEALHRVLQPTSQKRAIKKSLRIRFQRVGITVDIVEANLTFDQAAALSKFWAERQHVIDFCVESSFCAHICLTQWPTIL</sequence>
<dbReference type="InParanoid" id="M0L8X7"/>
<dbReference type="Proteomes" id="UP000011555">
    <property type="component" value="Unassembled WGS sequence"/>
</dbReference>
<keyword evidence="2" id="KW-1185">Reference proteome</keyword>
<protein>
    <submittedName>
        <fullName evidence="1">Uncharacterized protein</fullName>
    </submittedName>
</protein>
<evidence type="ECO:0000313" key="2">
    <source>
        <dbReference type="Proteomes" id="UP000011555"/>
    </source>
</evidence>
<reference evidence="1 2" key="1">
    <citation type="journal article" date="2014" name="PLoS Genet.">
        <title>Phylogenetically driven sequencing of extremely halophilic archaea reveals strategies for static and dynamic osmo-response.</title>
        <authorList>
            <person name="Becker E.A."/>
            <person name="Seitzer P.M."/>
            <person name="Tritt A."/>
            <person name="Larsen D."/>
            <person name="Krusor M."/>
            <person name="Yao A.I."/>
            <person name="Wu D."/>
            <person name="Madern D."/>
            <person name="Eisen J.A."/>
            <person name="Darling A.E."/>
            <person name="Facciotti M.T."/>
        </authorList>
    </citation>
    <scope>NUCLEOTIDE SEQUENCE [LARGE SCALE GENOMIC DNA]</scope>
    <source>
        <strain evidence="1 2">AJ5</strain>
    </source>
</reference>
<comment type="caution">
    <text evidence="1">The sequence shown here is derived from an EMBL/GenBank/DDBJ whole genome shotgun (WGS) entry which is preliminary data.</text>
</comment>
<organism evidence="1 2">
    <name type="scientific">Natronobacterium lacisalsi AJ5</name>
    <dbReference type="NCBI Taxonomy" id="358396"/>
    <lineage>
        <taxon>Archaea</taxon>
        <taxon>Methanobacteriati</taxon>
        <taxon>Methanobacteriota</taxon>
        <taxon>Stenosarchaea group</taxon>
        <taxon>Halobacteria</taxon>
        <taxon>Halobacteriales</taxon>
        <taxon>Natrialbaceae</taxon>
        <taxon>Natronobacterium</taxon>
    </lineage>
</organism>
<accession>M0L8X7</accession>
<dbReference type="EMBL" id="AOLZ01000064">
    <property type="protein sequence ID" value="EMA30006.1"/>
    <property type="molecule type" value="Genomic_DNA"/>
</dbReference>
<proteinExistence type="predicted"/>
<evidence type="ECO:0000313" key="1">
    <source>
        <dbReference type="EMBL" id="EMA30006.1"/>
    </source>
</evidence>
<name>M0L8X7_NATLA</name>
<gene>
    <name evidence="1" type="ORF">C445_16909</name>
</gene>